<evidence type="ECO:0000313" key="1">
    <source>
        <dbReference type="EMBL" id="TDC92635.1"/>
    </source>
</evidence>
<accession>A0A4V2Y7M3</accession>
<keyword evidence="2" id="KW-1185">Reference proteome</keyword>
<reference evidence="1 2" key="1">
    <citation type="submission" date="2019-03" db="EMBL/GenBank/DDBJ databases">
        <title>Draft genome sequences of novel Actinobacteria.</title>
        <authorList>
            <person name="Sahin N."/>
            <person name="Ay H."/>
            <person name="Saygin H."/>
        </authorList>
    </citation>
    <scope>NUCLEOTIDE SEQUENCE [LARGE SCALE GENOMIC DNA]</scope>
    <source>
        <strain evidence="1 2">16K404</strain>
    </source>
</reference>
<organism evidence="1 2">
    <name type="scientific">Saccharopolyspora aridisoli</name>
    <dbReference type="NCBI Taxonomy" id="2530385"/>
    <lineage>
        <taxon>Bacteria</taxon>
        <taxon>Bacillati</taxon>
        <taxon>Actinomycetota</taxon>
        <taxon>Actinomycetes</taxon>
        <taxon>Pseudonocardiales</taxon>
        <taxon>Pseudonocardiaceae</taxon>
        <taxon>Saccharopolyspora</taxon>
    </lineage>
</organism>
<evidence type="ECO:0000313" key="2">
    <source>
        <dbReference type="Proteomes" id="UP000294744"/>
    </source>
</evidence>
<protein>
    <submittedName>
        <fullName evidence="1">Uncharacterized protein</fullName>
    </submittedName>
</protein>
<comment type="caution">
    <text evidence="1">The sequence shown here is derived from an EMBL/GenBank/DDBJ whole genome shotgun (WGS) entry which is preliminary data.</text>
</comment>
<dbReference type="EMBL" id="SMKV01000013">
    <property type="protein sequence ID" value="TDC92635.1"/>
    <property type="molecule type" value="Genomic_DNA"/>
</dbReference>
<name>A0A4V2Y7M3_9PSEU</name>
<gene>
    <name evidence="1" type="ORF">E1161_13035</name>
</gene>
<proteinExistence type="predicted"/>
<dbReference type="RefSeq" id="WP_132623037.1">
    <property type="nucleotide sequence ID" value="NZ_SMKV01000013.1"/>
</dbReference>
<sequence>MTSTPKQVLEHCLFAATFNNYVEIEKWVSGLHDDYADSIVASVFAVTEDQLQSLENSWVGFVASLRSLNARNSR</sequence>
<dbReference type="AlphaFoldDB" id="A0A4V2Y7M3"/>
<dbReference type="OrthoDB" id="4529782at2"/>
<dbReference type="Proteomes" id="UP000294744">
    <property type="component" value="Unassembled WGS sequence"/>
</dbReference>